<dbReference type="RefSeq" id="YP_009798134.1">
    <property type="nucleotide sequence ID" value="NC_047924.1"/>
</dbReference>
<name>A0A2K9VCV4_9CAUD</name>
<dbReference type="EMBL" id="MG765277">
    <property type="protein sequence ID" value="AUV60030.1"/>
    <property type="molecule type" value="Genomic_DNA"/>
</dbReference>
<keyword evidence="3" id="KW-1185">Reference proteome</keyword>
<accession>A0A2K9VCV4</accession>
<feature type="region of interest" description="Disordered" evidence="1">
    <location>
        <begin position="1"/>
        <end position="33"/>
    </location>
</feature>
<evidence type="ECO:0000313" key="3">
    <source>
        <dbReference type="Proteomes" id="UP000241463"/>
    </source>
</evidence>
<dbReference type="GeneID" id="54988579"/>
<dbReference type="KEGG" id="vg:54988579"/>
<proteinExistence type="predicted"/>
<evidence type="ECO:0000313" key="2">
    <source>
        <dbReference type="EMBL" id="AUV60030.1"/>
    </source>
</evidence>
<sequence>MKSENLLDKKNELNKQLDEVENKLAEQQHEKDLKEWSPVSMQEFYDYMADFAKYTMEDFYEPWEFGSEDMGGIINAALRAGIRPDRPDNNDADLLHRIKLADEAREVFGGAEQ</sequence>
<protein>
    <submittedName>
        <fullName evidence="2">Uncharacterized protein</fullName>
    </submittedName>
</protein>
<dbReference type="Proteomes" id="UP000241463">
    <property type="component" value="Segment"/>
</dbReference>
<organism evidence="2 3">
    <name type="scientific">Lactobacillus phage Bacchae</name>
    <dbReference type="NCBI Taxonomy" id="2079429"/>
    <lineage>
        <taxon>Viruses</taxon>
        <taxon>Duplodnaviria</taxon>
        <taxon>Heunggongvirae</taxon>
        <taxon>Uroviricota</taxon>
        <taxon>Caudoviricetes</taxon>
        <taxon>Herelleviridae</taxon>
        <taxon>Harbinvirus</taxon>
        <taxon>Harbinvirus bacchae</taxon>
    </lineage>
</organism>
<evidence type="ECO:0000256" key="1">
    <source>
        <dbReference type="SAM" id="MobiDB-lite"/>
    </source>
</evidence>
<reference evidence="2 3" key="1">
    <citation type="submission" date="2018-01" db="EMBL/GenBank/DDBJ databases">
        <title>Lactobacillus phages that infect wine-derived L. plantarum strains.</title>
        <authorList>
            <person name="Kyrkou I."/>
            <person name="Hestbjerg Hansen L."/>
        </authorList>
    </citation>
    <scope>NUCLEOTIDE SEQUENCE [LARGE SCALE GENOMIC DNA]</scope>
</reference>